<dbReference type="Proteomes" id="UP000095192">
    <property type="component" value="Unassembled WGS sequence"/>
</dbReference>
<evidence type="ECO:0000256" key="2">
    <source>
        <dbReference type="SAM" id="Phobius"/>
    </source>
</evidence>
<dbReference type="EMBL" id="JROU02000999">
    <property type="protein sequence ID" value="OEH77700.1"/>
    <property type="molecule type" value="Genomic_DNA"/>
</dbReference>
<keyword evidence="2" id="KW-0472">Membrane</keyword>
<feature type="transmembrane region" description="Helical" evidence="2">
    <location>
        <begin position="131"/>
        <end position="156"/>
    </location>
</feature>
<accession>A0A1D3D2M4</accession>
<sequence length="157" mass="16608">MQAEGARIPRERGPAATADASEKTQWRPSPLRVVLACSRQVAAEGATGEAHALEAACKRGSAGLHEHYFPLYCAVLEGRASEKRGVMTLCLDAGLLCARGAACVLKCHPRGLRPRRPSRALPLSVAALRALAYLALLLPLCPLIVLLRLAGLIVAIA</sequence>
<dbReference type="AlphaFoldDB" id="A0A1D3D2M4"/>
<gene>
    <name evidence="3" type="ORF">cyc_05490</name>
</gene>
<keyword evidence="2" id="KW-1133">Transmembrane helix</keyword>
<name>A0A1D3D2M4_9EIME</name>
<dbReference type="VEuPathDB" id="ToxoDB:cyc_05490"/>
<dbReference type="InParanoid" id="A0A1D3D2M4"/>
<reference evidence="3 4" key="1">
    <citation type="journal article" date="2016" name="BMC Genomics">
        <title>Comparative genomics reveals Cyclospora cayetanensis possesses coccidia-like metabolism and invasion components but unique surface antigens.</title>
        <authorList>
            <person name="Liu S."/>
            <person name="Wang L."/>
            <person name="Zheng H."/>
            <person name="Xu Z."/>
            <person name="Roellig D.M."/>
            <person name="Li N."/>
            <person name="Frace M.A."/>
            <person name="Tang K."/>
            <person name="Arrowood M.J."/>
            <person name="Moss D.M."/>
            <person name="Zhang L."/>
            <person name="Feng Y."/>
            <person name="Xiao L."/>
        </authorList>
    </citation>
    <scope>NUCLEOTIDE SEQUENCE [LARGE SCALE GENOMIC DNA]</scope>
    <source>
        <strain evidence="3 4">CHN_HEN01</strain>
    </source>
</reference>
<keyword evidence="2" id="KW-0812">Transmembrane</keyword>
<organism evidence="3 4">
    <name type="scientific">Cyclospora cayetanensis</name>
    <dbReference type="NCBI Taxonomy" id="88456"/>
    <lineage>
        <taxon>Eukaryota</taxon>
        <taxon>Sar</taxon>
        <taxon>Alveolata</taxon>
        <taxon>Apicomplexa</taxon>
        <taxon>Conoidasida</taxon>
        <taxon>Coccidia</taxon>
        <taxon>Eucoccidiorida</taxon>
        <taxon>Eimeriorina</taxon>
        <taxon>Eimeriidae</taxon>
        <taxon>Cyclospora</taxon>
    </lineage>
</organism>
<evidence type="ECO:0000313" key="4">
    <source>
        <dbReference type="Proteomes" id="UP000095192"/>
    </source>
</evidence>
<comment type="caution">
    <text evidence="3">The sequence shown here is derived from an EMBL/GenBank/DDBJ whole genome shotgun (WGS) entry which is preliminary data.</text>
</comment>
<evidence type="ECO:0000313" key="3">
    <source>
        <dbReference type="EMBL" id="OEH77700.1"/>
    </source>
</evidence>
<protein>
    <submittedName>
        <fullName evidence="3">Uncharacterized protein</fullName>
    </submittedName>
</protein>
<proteinExistence type="predicted"/>
<feature type="region of interest" description="Disordered" evidence="1">
    <location>
        <begin position="1"/>
        <end position="25"/>
    </location>
</feature>
<evidence type="ECO:0000256" key="1">
    <source>
        <dbReference type="SAM" id="MobiDB-lite"/>
    </source>
</evidence>
<keyword evidence="4" id="KW-1185">Reference proteome</keyword>